<comment type="caution">
    <text evidence="3">The sequence shown here is derived from an EMBL/GenBank/DDBJ whole genome shotgun (WGS) entry which is preliminary data.</text>
</comment>
<dbReference type="Proteomes" id="UP001611580">
    <property type="component" value="Unassembled WGS sequence"/>
</dbReference>
<name>A0ABW7XRN9_9MICO</name>
<proteinExistence type="predicted"/>
<dbReference type="SUPFAM" id="SSF102588">
    <property type="entry name" value="LmbE-like"/>
    <property type="match status" value="2"/>
</dbReference>
<evidence type="ECO:0000313" key="4">
    <source>
        <dbReference type="Proteomes" id="UP001611580"/>
    </source>
</evidence>
<evidence type="ECO:0000256" key="1">
    <source>
        <dbReference type="ARBA" id="ARBA00022833"/>
    </source>
</evidence>
<keyword evidence="1" id="KW-0862">Zinc</keyword>
<dbReference type="RefSeq" id="WP_397407931.1">
    <property type="nucleotide sequence ID" value="NZ_JBIRYI010000022.1"/>
</dbReference>
<dbReference type="InterPro" id="IPR024078">
    <property type="entry name" value="LmbE-like_dom_sf"/>
</dbReference>
<protein>
    <submittedName>
        <fullName evidence="3">PIG-L family deacetylase</fullName>
    </submittedName>
</protein>
<feature type="region of interest" description="Disordered" evidence="2">
    <location>
        <begin position="228"/>
        <end position="304"/>
    </location>
</feature>
<evidence type="ECO:0000313" key="3">
    <source>
        <dbReference type="EMBL" id="MFI2490223.1"/>
    </source>
</evidence>
<dbReference type="PANTHER" id="PTHR12993">
    <property type="entry name" value="N-ACETYLGLUCOSAMINYL-PHOSPHATIDYLINOSITOL DE-N-ACETYLASE-RELATED"/>
    <property type="match status" value="1"/>
</dbReference>
<dbReference type="PANTHER" id="PTHR12993:SF26">
    <property type="entry name" value="1D-MYO-INOSITOL 2-ACETAMIDO-2-DEOXY-ALPHA-D-GLUCOPYRANOSIDE DEACETYLASE"/>
    <property type="match status" value="1"/>
</dbReference>
<dbReference type="Pfam" id="PF02585">
    <property type="entry name" value="PIG-L"/>
    <property type="match status" value="1"/>
</dbReference>
<reference evidence="3 4" key="1">
    <citation type="submission" date="2024-10" db="EMBL/GenBank/DDBJ databases">
        <title>The Natural Products Discovery Center: Release of the First 8490 Sequenced Strains for Exploring Actinobacteria Biosynthetic Diversity.</title>
        <authorList>
            <person name="Kalkreuter E."/>
            <person name="Kautsar S.A."/>
            <person name="Yang D."/>
            <person name="Bader C.D."/>
            <person name="Teijaro C.N."/>
            <person name="Fluegel L."/>
            <person name="Davis C.M."/>
            <person name="Simpson J.R."/>
            <person name="Lauterbach L."/>
            <person name="Steele A.D."/>
            <person name="Gui C."/>
            <person name="Meng S."/>
            <person name="Li G."/>
            <person name="Viehrig K."/>
            <person name="Ye F."/>
            <person name="Su P."/>
            <person name="Kiefer A.F."/>
            <person name="Nichols A."/>
            <person name="Cepeda A.J."/>
            <person name="Yan W."/>
            <person name="Fan B."/>
            <person name="Jiang Y."/>
            <person name="Adhikari A."/>
            <person name="Zheng C.-J."/>
            <person name="Schuster L."/>
            <person name="Cowan T.M."/>
            <person name="Smanski M.J."/>
            <person name="Chevrette M.G."/>
            <person name="De Carvalho L.P.S."/>
            <person name="Shen B."/>
        </authorList>
    </citation>
    <scope>NUCLEOTIDE SEQUENCE [LARGE SCALE GENOMIC DNA]</scope>
    <source>
        <strain evidence="3 4">NPDC019481</strain>
    </source>
</reference>
<gene>
    <name evidence="3" type="ORF">ACH47X_25150</name>
</gene>
<dbReference type="EMBL" id="JBIRYI010000022">
    <property type="protein sequence ID" value="MFI2490223.1"/>
    <property type="molecule type" value="Genomic_DNA"/>
</dbReference>
<feature type="compositionally biased region" description="Basic and acidic residues" evidence="2">
    <location>
        <begin position="234"/>
        <end position="246"/>
    </location>
</feature>
<dbReference type="InterPro" id="IPR003737">
    <property type="entry name" value="GlcNAc_PI_deacetylase-related"/>
</dbReference>
<sequence>MNFRSAGEGPALSAFSGLLAVHAHPDDETLSTGGLLAAFAAAGRPVHVVTCTRGERGEVIALPGTTSEGRAGLEGDGPALGAYRETELARALTALAGGADGVIRHSFLDALPAVYAQVNGVVGPDLGGSAGPGSAVVSGSVDGVRYEDSGMAWVAPGVAGPAPDSPPTAFARVPLDESAGRLAALIREIRPAVVATYEPSGGYGHPDHVRAHDVTVRALRLAADPTWAPGSGVGERDGGVGRRGAEPVHGGEYGSGVGQRDAQPVRGGEHGSGVGQWGAEPVRGGEYGSGVGQRDAGPVRGGEYGSGVGRWDEPWAGAELWQAVAPAAEVRAARATLAALPEAQALAAAHALTFPDPAEDLPPFAKEDLPEWSAEGQVVGSSDYRSPDGLPITCIGSAARVDVRGVLGRVVAAMRAHATQVQHADALPGAVGAVAGWYALSNGVLAPILTTETYAVADPLR</sequence>
<keyword evidence="4" id="KW-1185">Reference proteome</keyword>
<organism evidence="3 4">
    <name type="scientific">Promicromonospora kroppenstedtii</name>
    <dbReference type="NCBI Taxonomy" id="440482"/>
    <lineage>
        <taxon>Bacteria</taxon>
        <taxon>Bacillati</taxon>
        <taxon>Actinomycetota</taxon>
        <taxon>Actinomycetes</taxon>
        <taxon>Micrococcales</taxon>
        <taxon>Promicromonosporaceae</taxon>
        <taxon>Promicromonospora</taxon>
    </lineage>
</organism>
<evidence type="ECO:0000256" key="2">
    <source>
        <dbReference type="SAM" id="MobiDB-lite"/>
    </source>
</evidence>
<accession>A0ABW7XRN9</accession>
<dbReference type="Gene3D" id="3.40.50.10320">
    <property type="entry name" value="LmbE-like"/>
    <property type="match status" value="2"/>
</dbReference>